<geneLocation type="plasmid" evidence="9">
    <name>prra2</name>
</geneLocation>
<sequence length="353" mass="39073">MKIQIDFFSDTNTNPSVEMRRAMARAEVGNEVAGEDPTVNALIKETCKILGKPAGIFLVSGTMCNVIAYKTHIKNPGDYLILDETSHPLLVQSGLIAGQAHATPLPIKGNRGIFTINQIREFIVCPNLRNIPKARLVSIEQTTNFGGGAIWSLEDIKDIAKLCRANNVSTHLDGARLFNACAYTKIAPKEYADYFDSVFIDFSKGLGAPMGAVLVGSEKFIEQAWYYKFQIGGGMHQAGIIAAGCLYGLENNITSLKEDHKKTHYLVECLNNIEQIAIDPNLYKTNIAYFTLVNTSISDKQLVDILITKYGIRMPIVLDKIRVITHNDISYKNIDTTVLAIKKILDEGVRKFV</sequence>
<dbReference type="FunFam" id="3.40.640.10:FF:000030">
    <property type="entry name" value="Low-specificity L-threonine aldolase"/>
    <property type="match status" value="1"/>
</dbReference>
<dbReference type="InterPro" id="IPR015424">
    <property type="entry name" value="PyrdxlP-dep_Trfase"/>
</dbReference>
<dbReference type="PANTHER" id="PTHR48097:SF9">
    <property type="entry name" value="L-THREONINE ALDOLASE"/>
    <property type="match status" value="1"/>
</dbReference>
<feature type="domain" description="Aromatic amino acid beta-eliminating lyase/threonine aldolase" evidence="7">
    <location>
        <begin position="6"/>
        <end position="289"/>
    </location>
</feature>
<evidence type="ECO:0000256" key="5">
    <source>
        <dbReference type="ARBA" id="ARBA00023239"/>
    </source>
</evidence>
<feature type="modified residue" description="N6-(pyridoxal phosphate)lysine" evidence="6">
    <location>
        <position position="204"/>
    </location>
</feature>
<evidence type="ECO:0000256" key="3">
    <source>
        <dbReference type="ARBA" id="ARBA00011881"/>
    </source>
</evidence>
<organism evidence="8 9">
    <name type="scientific">Rickettsia conorii subsp. raoultii</name>
    <dbReference type="NCBI Taxonomy" id="369822"/>
    <lineage>
        <taxon>Bacteria</taxon>
        <taxon>Pseudomonadati</taxon>
        <taxon>Pseudomonadota</taxon>
        <taxon>Alphaproteobacteria</taxon>
        <taxon>Rickettsiales</taxon>
        <taxon>Rickettsiaceae</taxon>
        <taxon>Rickettsieae</taxon>
        <taxon>Rickettsia</taxon>
        <taxon>spotted fever group</taxon>
    </lineage>
</organism>
<dbReference type="InterPro" id="IPR001597">
    <property type="entry name" value="ArAA_b-elim_lyase/Thr_aldolase"/>
</dbReference>
<evidence type="ECO:0000256" key="1">
    <source>
        <dbReference type="ARBA" id="ARBA00001933"/>
    </source>
</evidence>
<reference evidence="8 9" key="1">
    <citation type="journal article" date="2016" name="Genome Announc.">
        <title>Genome Sequence of the Tick-Borne Pathogen Rickettsia raoultii.</title>
        <authorList>
            <person name="El Karkouri K."/>
            <person name="Mediannikov O."/>
            <person name="Robert C."/>
            <person name="Raoult D."/>
            <person name="Fournier P.E."/>
        </authorList>
    </citation>
    <scope>NUCLEOTIDE SEQUENCE [LARGE SCALE GENOMIC DNA]</scope>
    <source>
        <strain evidence="8 9">Khabarovsk</strain>
    </source>
</reference>
<keyword evidence="8" id="KW-0614">Plasmid</keyword>
<dbReference type="NCBIfam" id="NF041359">
    <property type="entry name" value="GntG_guanitoxin"/>
    <property type="match status" value="1"/>
</dbReference>
<evidence type="ECO:0000256" key="4">
    <source>
        <dbReference type="ARBA" id="ARBA00022898"/>
    </source>
</evidence>
<evidence type="ECO:0000259" key="7">
    <source>
        <dbReference type="Pfam" id="PF01212"/>
    </source>
</evidence>
<dbReference type="SUPFAM" id="SSF53383">
    <property type="entry name" value="PLP-dependent transferases"/>
    <property type="match status" value="1"/>
</dbReference>
<evidence type="ECO:0000256" key="6">
    <source>
        <dbReference type="PIRSR" id="PIRSR017617-1"/>
    </source>
</evidence>
<comment type="similarity">
    <text evidence="2">Belongs to the threonine aldolase family.</text>
</comment>
<dbReference type="Gene3D" id="3.90.1150.10">
    <property type="entry name" value="Aspartate Aminotransferase, domain 1"/>
    <property type="match status" value="1"/>
</dbReference>
<proteinExistence type="inferred from homology"/>
<dbReference type="GO" id="GO:0008732">
    <property type="term" value="F:L-allo-threonine aldolase activity"/>
    <property type="evidence" value="ECO:0007669"/>
    <property type="project" value="TreeGrafter"/>
</dbReference>
<dbReference type="Proteomes" id="UP000077462">
    <property type="component" value="Plasmid pRra2"/>
</dbReference>
<dbReference type="InterPro" id="IPR015422">
    <property type="entry name" value="PyrdxlP-dep_Trfase_small"/>
</dbReference>
<dbReference type="GO" id="GO:0006567">
    <property type="term" value="P:L-threonine catabolic process"/>
    <property type="evidence" value="ECO:0007669"/>
    <property type="project" value="TreeGrafter"/>
</dbReference>
<gene>
    <name evidence="8" type="ORF">UQ52_07475</name>
</gene>
<keyword evidence="4" id="KW-0663">Pyridoxal phosphate</keyword>
<comment type="cofactor">
    <cofactor evidence="1">
        <name>pyridoxal 5'-phosphate</name>
        <dbReference type="ChEBI" id="CHEBI:597326"/>
    </cofactor>
</comment>
<dbReference type="AlphaFoldDB" id="A0A9N7BJ47"/>
<comment type="subunit">
    <text evidence="3">Homotetramer.</text>
</comment>
<keyword evidence="5" id="KW-0456">Lyase</keyword>
<dbReference type="InterPro" id="IPR023603">
    <property type="entry name" value="Low_specificity_L-TA-like"/>
</dbReference>
<dbReference type="GO" id="GO:0006545">
    <property type="term" value="P:glycine biosynthetic process"/>
    <property type="evidence" value="ECO:0007669"/>
    <property type="project" value="TreeGrafter"/>
</dbReference>
<dbReference type="InterPro" id="IPR015421">
    <property type="entry name" value="PyrdxlP-dep_Trfase_major"/>
</dbReference>
<evidence type="ECO:0000313" key="8">
    <source>
        <dbReference type="EMBL" id="AJQ52465.1"/>
    </source>
</evidence>
<name>A0A9N7BJ47_RICCR</name>
<evidence type="ECO:0000256" key="2">
    <source>
        <dbReference type="ARBA" id="ARBA00006966"/>
    </source>
</evidence>
<protein>
    <submittedName>
        <fullName evidence="8">Threonine aldolase</fullName>
    </submittedName>
</protein>
<dbReference type="RefSeq" id="WP_064464880.1">
    <property type="nucleotide sequence ID" value="NZ_CP010971.1"/>
</dbReference>
<dbReference type="GO" id="GO:0005829">
    <property type="term" value="C:cytosol"/>
    <property type="evidence" value="ECO:0007669"/>
    <property type="project" value="TreeGrafter"/>
</dbReference>
<accession>A0A9N7BJ47</accession>
<evidence type="ECO:0000313" key="9">
    <source>
        <dbReference type="Proteomes" id="UP000077462"/>
    </source>
</evidence>
<dbReference type="PANTHER" id="PTHR48097">
    <property type="entry name" value="L-THREONINE ALDOLASE-RELATED"/>
    <property type="match status" value="1"/>
</dbReference>
<dbReference type="Pfam" id="PF01212">
    <property type="entry name" value="Beta_elim_lyase"/>
    <property type="match status" value="1"/>
</dbReference>
<dbReference type="PIRSF" id="PIRSF017617">
    <property type="entry name" value="Thr_aldolase"/>
    <property type="match status" value="1"/>
</dbReference>
<dbReference type="EMBL" id="CP010971">
    <property type="protein sequence ID" value="AJQ52465.1"/>
    <property type="molecule type" value="Genomic_DNA"/>
</dbReference>
<dbReference type="Gene3D" id="3.40.640.10">
    <property type="entry name" value="Type I PLP-dependent aspartate aminotransferase-like (Major domain)"/>
    <property type="match status" value="1"/>
</dbReference>